<dbReference type="Proteomes" id="UP000054937">
    <property type="component" value="Unassembled WGS sequence"/>
</dbReference>
<reference evidence="2 3" key="1">
    <citation type="journal article" date="2015" name="Sci. Rep.">
        <title>Genome of the facultative scuticociliatosis pathogen Pseudocohnilembus persalinus provides insight into its virulence through horizontal gene transfer.</title>
        <authorList>
            <person name="Xiong J."/>
            <person name="Wang G."/>
            <person name="Cheng J."/>
            <person name="Tian M."/>
            <person name="Pan X."/>
            <person name="Warren A."/>
            <person name="Jiang C."/>
            <person name="Yuan D."/>
            <person name="Miao W."/>
        </authorList>
    </citation>
    <scope>NUCLEOTIDE SEQUENCE [LARGE SCALE GENOMIC DNA]</scope>
    <source>
        <strain evidence="2">36N120E</strain>
    </source>
</reference>
<dbReference type="AlphaFoldDB" id="A0A0V0R820"/>
<evidence type="ECO:0008006" key="4">
    <source>
        <dbReference type="Google" id="ProtNLM"/>
    </source>
</evidence>
<evidence type="ECO:0000256" key="1">
    <source>
        <dbReference type="SAM" id="Coils"/>
    </source>
</evidence>
<dbReference type="EMBL" id="LDAU01000025">
    <property type="protein sequence ID" value="KRX10637.1"/>
    <property type="molecule type" value="Genomic_DNA"/>
</dbReference>
<sequence length="878" mass="103046">MGNGNCCTNSKQKYKLEELIKQKNDYQKQIYNEHKPVKLIFSNFKMKNLPFTTSSIQVKVLDQSIKSTEIQDNKNPIWKPPLDPIEIQKIKDDNDLKQIVIQIKILGKKRKEVGYVNINLYDVAVGPKRHDFQINWLPSFDNDKNILSRIQFELEFSQKIQLIIKCSFIKCYLNTIMPKDSKFKFNLTLISEGFEKRLKDKEDTIFYYDQVKTTNGTDIEETSLIKKLTQHEEAQQQQQTMQQSFAEKEQQSQNQIIQNKFSVPEENEFSLVEINEPNINKPYQVQENKKNDIKKYNLPVKASSQPDKHGLTHEEIKKIREQAEERARITEERLKIQKQQQQQLQKEEGSQGGNPVVSNKQIQLIKWVNKWKNLDDMDTFAIMVLNSKDIKESSVKIEIYQLLEPEQLAENQYKSNLQLIGQGFIYLYKLFNQKMDKNVDSSQIQYQNSVNLDQSSSSSRQGNSSVMSKSVNTVFNNNFKINKAISEQGNDLHGPLNGPVQDGIINKPIKHIRQFWEKIWLNGEQKGKFGIEFIIKSSTTYLRQMPLRIRTENGIQRNAPNFYIKEEDQNSNSQLRKLNAISATLFSKVFEYQRNQQNTIILLEIEVYLQSLIEIINPKAKNPQLTKGQNATFIYNSTYEKLKGQEQLIEIANHLLNYADEIDESLREKYYQLLKMTLNRGEFDLPEMGFNQKDYGFLLVQNILGKNNNSNNNNVGSETFLEQGKNESSKKRSVSLNKELENNFELELKVKVSLKYYKLLIQCLAKALDKMNDLDRNIIFQQHEQNFVYSFLAQAYFRVHGFREIVLKLIQKDDDPPLIDWRGSDFKLVKQEKQINVNQHQHQHQQDKQLHGYFDWYNEFYIYIYSIKQALLKKGELI</sequence>
<dbReference type="PANTHER" id="PTHR35397:SF1">
    <property type="entry name" value="ARMADILLO-LIKE HELICAL DOMAIN-CONTAINING PROTEIN"/>
    <property type="match status" value="1"/>
</dbReference>
<dbReference type="InParanoid" id="A0A0V0R820"/>
<dbReference type="OrthoDB" id="296767at2759"/>
<organism evidence="2 3">
    <name type="scientific">Pseudocohnilembus persalinus</name>
    <name type="common">Ciliate</name>
    <dbReference type="NCBI Taxonomy" id="266149"/>
    <lineage>
        <taxon>Eukaryota</taxon>
        <taxon>Sar</taxon>
        <taxon>Alveolata</taxon>
        <taxon>Ciliophora</taxon>
        <taxon>Intramacronucleata</taxon>
        <taxon>Oligohymenophorea</taxon>
        <taxon>Scuticociliatia</taxon>
        <taxon>Philasterida</taxon>
        <taxon>Pseudocohnilembidae</taxon>
        <taxon>Pseudocohnilembus</taxon>
    </lineage>
</organism>
<keyword evidence="1" id="KW-0175">Coiled coil</keyword>
<protein>
    <recommendedName>
        <fullName evidence="4">C2 domain</fullName>
    </recommendedName>
</protein>
<accession>A0A0V0R820</accession>
<keyword evidence="3" id="KW-1185">Reference proteome</keyword>
<evidence type="ECO:0000313" key="3">
    <source>
        <dbReference type="Proteomes" id="UP000054937"/>
    </source>
</evidence>
<evidence type="ECO:0000313" key="2">
    <source>
        <dbReference type="EMBL" id="KRX10637.1"/>
    </source>
</evidence>
<proteinExistence type="predicted"/>
<feature type="coiled-coil region" evidence="1">
    <location>
        <begin position="313"/>
        <end position="347"/>
    </location>
</feature>
<dbReference type="PANTHER" id="PTHR35397">
    <property type="entry name" value="C2 DOMAIN-CONTAINING PROTEIN-RELATED"/>
    <property type="match status" value="1"/>
</dbReference>
<gene>
    <name evidence="2" type="ORF">PPERSA_05457</name>
</gene>
<comment type="caution">
    <text evidence="2">The sequence shown here is derived from an EMBL/GenBank/DDBJ whole genome shotgun (WGS) entry which is preliminary data.</text>
</comment>
<name>A0A0V0R820_PSEPJ</name>